<reference evidence="2 3" key="1">
    <citation type="submission" date="2022-01" db="EMBL/GenBank/DDBJ databases">
        <title>A chromosomal length assembly of Cordylochernes scorpioides.</title>
        <authorList>
            <person name="Zeh D."/>
            <person name="Zeh J."/>
        </authorList>
    </citation>
    <scope>NUCLEOTIDE SEQUENCE [LARGE SCALE GENOMIC DNA]</scope>
    <source>
        <strain evidence="2">IN4F17</strain>
        <tissue evidence="2">Whole Body</tissue>
    </source>
</reference>
<dbReference type="Proteomes" id="UP001235939">
    <property type="component" value="Chromosome 04"/>
</dbReference>
<feature type="chain" id="PRO_5047312558" description="Secreted protein" evidence="1">
    <location>
        <begin position="22"/>
        <end position="70"/>
    </location>
</feature>
<accession>A0ABY6KBV5</accession>
<evidence type="ECO:0000313" key="3">
    <source>
        <dbReference type="Proteomes" id="UP001235939"/>
    </source>
</evidence>
<protein>
    <recommendedName>
        <fullName evidence="4">Secreted protein</fullName>
    </recommendedName>
</protein>
<sequence length="70" mass="7867">MPASRPRAIVAVLLKARVLLATLLGPLQNTLRKILGLEVVADRKRQHLRMFSHVTQRSVTLPARVSQLLF</sequence>
<evidence type="ECO:0008006" key="4">
    <source>
        <dbReference type="Google" id="ProtNLM"/>
    </source>
</evidence>
<keyword evidence="3" id="KW-1185">Reference proteome</keyword>
<evidence type="ECO:0000256" key="1">
    <source>
        <dbReference type="SAM" id="SignalP"/>
    </source>
</evidence>
<organism evidence="2 3">
    <name type="scientific">Cordylochernes scorpioides</name>
    <dbReference type="NCBI Taxonomy" id="51811"/>
    <lineage>
        <taxon>Eukaryota</taxon>
        <taxon>Metazoa</taxon>
        <taxon>Ecdysozoa</taxon>
        <taxon>Arthropoda</taxon>
        <taxon>Chelicerata</taxon>
        <taxon>Arachnida</taxon>
        <taxon>Pseudoscorpiones</taxon>
        <taxon>Cheliferoidea</taxon>
        <taxon>Chernetidae</taxon>
        <taxon>Cordylochernes</taxon>
    </lineage>
</organism>
<name>A0ABY6KBV5_9ARAC</name>
<gene>
    <name evidence="2" type="ORF">LAZ67_4001397</name>
</gene>
<evidence type="ECO:0000313" key="2">
    <source>
        <dbReference type="EMBL" id="UYV66351.1"/>
    </source>
</evidence>
<dbReference type="EMBL" id="CP092866">
    <property type="protein sequence ID" value="UYV66351.1"/>
    <property type="molecule type" value="Genomic_DNA"/>
</dbReference>
<proteinExistence type="predicted"/>
<keyword evidence="1" id="KW-0732">Signal</keyword>
<feature type="signal peptide" evidence="1">
    <location>
        <begin position="1"/>
        <end position="21"/>
    </location>
</feature>